<dbReference type="AlphaFoldDB" id="A0A445BT65"/>
<evidence type="ECO:0000313" key="1">
    <source>
        <dbReference type="EMBL" id="RYR41900.1"/>
    </source>
</evidence>
<evidence type="ECO:0000313" key="2">
    <source>
        <dbReference type="Proteomes" id="UP000289738"/>
    </source>
</evidence>
<accession>A0A445BT65</accession>
<dbReference type="PANTHER" id="PTHR47718:SF13">
    <property type="entry name" value="OS09G0290500 PROTEIN"/>
    <property type="match status" value="1"/>
</dbReference>
<keyword evidence="2" id="KW-1185">Reference proteome</keyword>
<proteinExistence type="predicted"/>
<dbReference type="EMBL" id="SDMP01000008">
    <property type="protein sequence ID" value="RYR41900.1"/>
    <property type="molecule type" value="Genomic_DNA"/>
</dbReference>
<gene>
    <name evidence="1" type="ORF">Ahy_A08g038331</name>
</gene>
<sequence length="221" mass="26011">MHGNLGYREAQVKAASRVRKITTARCRARIYKDNWMMSKLELKHIHPCSTKQFDHYHEYRELTMHTKCVIEDDDEAGILLNKTYLTLMNELGGYARYKDIHAKMIGTVWNVWSVESFGKDLARFIAEFNLEHNRWLSDDHRIWVPVYFQDKFWTGMRSAQRSESMHAFYGGFLHYKNGLVQFVHEHDNVLGNKEQKELEDDAADFKGIVPCSSSSIIKRQF</sequence>
<name>A0A445BT65_ARAHY</name>
<reference evidence="1 2" key="1">
    <citation type="submission" date="2019-01" db="EMBL/GenBank/DDBJ databases">
        <title>Sequencing of cultivated peanut Arachis hypogaea provides insights into genome evolution and oil improvement.</title>
        <authorList>
            <person name="Chen X."/>
        </authorList>
    </citation>
    <scope>NUCLEOTIDE SEQUENCE [LARGE SCALE GENOMIC DNA]</scope>
    <source>
        <strain evidence="2">cv. Fuhuasheng</strain>
        <tissue evidence="1">Leaves</tissue>
    </source>
</reference>
<dbReference type="PANTHER" id="PTHR47718">
    <property type="entry name" value="OS01G0519700 PROTEIN"/>
    <property type="match status" value="1"/>
</dbReference>
<protein>
    <submittedName>
        <fullName evidence="1">Uncharacterized protein</fullName>
    </submittedName>
</protein>
<dbReference type="Proteomes" id="UP000289738">
    <property type="component" value="Chromosome A08"/>
</dbReference>
<organism evidence="1 2">
    <name type="scientific">Arachis hypogaea</name>
    <name type="common">Peanut</name>
    <dbReference type="NCBI Taxonomy" id="3818"/>
    <lineage>
        <taxon>Eukaryota</taxon>
        <taxon>Viridiplantae</taxon>
        <taxon>Streptophyta</taxon>
        <taxon>Embryophyta</taxon>
        <taxon>Tracheophyta</taxon>
        <taxon>Spermatophyta</taxon>
        <taxon>Magnoliopsida</taxon>
        <taxon>eudicotyledons</taxon>
        <taxon>Gunneridae</taxon>
        <taxon>Pentapetalae</taxon>
        <taxon>rosids</taxon>
        <taxon>fabids</taxon>
        <taxon>Fabales</taxon>
        <taxon>Fabaceae</taxon>
        <taxon>Papilionoideae</taxon>
        <taxon>50 kb inversion clade</taxon>
        <taxon>dalbergioids sensu lato</taxon>
        <taxon>Dalbergieae</taxon>
        <taxon>Pterocarpus clade</taxon>
        <taxon>Arachis</taxon>
    </lineage>
</organism>
<comment type="caution">
    <text evidence="1">The sequence shown here is derived from an EMBL/GenBank/DDBJ whole genome shotgun (WGS) entry which is preliminary data.</text>
</comment>